<evidence type="ECO:0000313" key="1">
    <source>
        <dbReference type="EMBL" id="GHA98087.1"/>
    </source>
</evidence>
<dbReference type="NCBIfam" id="NF041188">
    <property type="entry name" value="encap_f3"/>
    <property type="match status" value="1"/>
</dbReference>
<reference evidence="1" key="2">
    <citation type="submission" date="2020-09" db="EMBL/GenBank/DDBJ databases">
        <authorList>
            <person name="Sun Q."/>
            <person name="Ohkuma M."/>
        </authorList>
    </citation>
    <scope>NUCLEOTIDE SEQUENCE</scope>
    <source>
        <strain evidence="1">JCM 4518</strain>
    </source>
</reference>
<evidence type="ECO:0008006" key="3">
    <source>
        <dbReference type="Google" id="ProtNLM"/>
    </source>
</evidence>
<dbReference type="Gene3D" id="3.30.2400.10">
    <property type="entry name" value="Major capsid protein gp5"/>
    <property type="match status" value="1"/>
</dbReference>
<dbReference type="SUPFAM" id="SSF56563">
    <property type="entry name" value="Major capsid protein gp5"/>
    <property type="match status" value="1"/>
</dbReference>
<evidence type="ECO:0000313" key="2">
    <source>
        <dbReference type="Proteomes" id="UP000644020"/>
    </source>
</evidence>
<dbReference type="Proteomes" id="UP000644020">
    <property type="component" value="Unassembled WGS sequence"/>
</dbReference>
<dbReference type="EMBL" id="BMUL01000013">
    <property type="protein sequence ID" value="GHA98087.1"/>
    <property type="molecule type" value="Genomic_DNA"/>
</dbReference>
<dbReference type="Gene3D" id="3.30.2320.10">
    <property type="entry name" value="hypothetical protein PF0899 domain"/>
    <property type="match status" value="1"/>
</dbReference>
<protein>
    <recommendedName>
        <fullName evidence="3">Phage major capsid protein</fullName>
    </recommendedName>
</protein>
<gene>
    <name evidence="1" type="ORF">GCM10010305_46900</name>
</gene>
<comment type="caution">
    <text evidence="1">The sequence shown here is derived from an EMBL/GenBank/DDBJ whole genome shotgun (WGS) entry which is preliminary data.</text>
</comment>
<dbReference type="RefSeq" id="WP_189980626.1">
    <property type="nucleotide sequence ID" value="NZ_BMUL01000013.1"/>
</dbReference>
<organism evidence="1 2">
    <name type="scientific">Streptomyces termitum</name>
    <dbReference type="NCBI Taxonomy" id="67368"/>
    <lineage>
        <taxon>Bacteria</taxon>
        <taxon>Bacillati</taxon>
        <taxon>Actinomycetota</taxon>
        <taxon>Actinomycetes</taxon>
        <taxon>Kitasatosporales</taxon>
        <taxon>Streptomycetaceae</taxon>
        <taxon>Streptomyces</taxon>
    </lineage>
</organism>
<dbReference type="AlphaFoldDB" id="A0A918WCH8"/>
<proteinExistence type="predicted"/>
<sequence length="297" mass="31381">MLAATADSAVQQGVQIQLADPALATRSPGEEFAWSVRTAGPDQDHTVPFRAHLPAVFPLFATRPRYAVRHLLKTASVADAPVTFVHEPPAAKLAAAGTSYRATPEGAFAPRLEEAELTDLTVRVPLPDGLLDQPALLASFVDYRVLVRLSVVENETLLHGSADKAISGLLNLPEIRRGTLGEDVYASITEAAAEVEETGGSCDGIVVHPFTYWELVRAGVLGQLGAAGITVSRTRMIPRGQVLLGDFRAAVTLLVPGVASLALRRGAGPGGSDAIEATSRIGLAVHLPQHFLLLTRD</sequence>
<keyword evidence="2" id="KW-1185">Reference proteome</keyword>
<accession>A0A918WCH8</accession>
<name>A0A918WCH8_9ACTN</name>
<reference evidence="1" key="1">
    <citation type="journal article" date="2014" name="Int. J. Syst. Evol. Microbiol.">
        <title>Complete genome sequence of Corynebacterium casei LMG S-19264T (=DSM 44701T), isolated from a smear-ripened cheese.</title>
        <authorList>
            <consortium name="US DOE Joint Genome Institute (JGI-PGF)"/>
            <person name="Walter F."/>
            <person name="Albersmeier A."/>
            <person name="Kalinowski J."/>
            <person name="Ruckert C."/>
        </authorList>
    </citation>
    <scope>NUCLEOTIDE SEQUENCE</scope>
    <source>
        <strain evidence="1">JCM 4518</strain>
    </source>
</reference>